<name>A0A2R6P1E7_9APHY</name>
<proteinExistence type="predicted"/>
<reference evidence="1 2" key="1">
    <citation type="submission" date="2018-02" db="EMBL/GenBank/DDBJ databases">
        <title>Genome sequence of the basidiomycete white-rot fungus Phlebia centrifuga.</title>
        <authorList>
            <person name="Granchi Z."/>
            <person name="Peng M."/>
            <person name="de Vries R.P."/>
            <person name="Hilden K."/>
            <person name="Makela M.R."/>
            <person name="Grigoriev I."/>
            <person name="Riley R."/>
        </authorList>
    </citation>
    <scope>NUCLEOTIDE SEQUENCE [LARGE SCALE GENOMIC DNA]</scope>
    <source>
        <strain evidence="1 2">FBCC195</strain>
    </source>
</reference>
<organism evidence="1 2">
    <name type="scientific">Hermanssonia centrifuga</name>
    <dbReference type="NCBI Taxonomy" id="98765"/>
    <lineage>
        <taxon>Eukaryota</taxon>
        <taxon>Fungi</taxon>
        <taxon>Dikarya</taxon>
        <taxon>Basidiomycota</taxon>
        <taxon>Agaricomycotina</taxon>
        <taxon>Agaricomycetes</taxon>
        <taxon>Polyporales</taxon>
        <taxon>Meruliaceae</taxon>
        <taxon>Hermanssonia</taxon>
    </lineage>
</organism>
<gene>
    <name evidence="1" type="ORF">PHLCEN_2v5786</name>
</gene>
<comment type="caution">
    <text evidence="1">The sequence shown here is derived from an EMBL/GenBank/DDBJ whole genome shotgun (WGS) entry which is preliminary data.</text>
</comment>
<evidence type="ECO:0000313" key="1">
    <source>
        <dbReference type="EMBL" id="PSR83282.1"/>
    </source>
</evidence>
<protein>
    <submittedName>
        <fullName evidence="1">Uncharacterized protein</fullName>
    </submittedName>
</protein>
<dbReference type="Proteomes" id="UP000186601">
    <property type="component" value="Unassembled WGS sequence"/>
</dbReference>
<keyword evidence="2" id="KW-1185">Reference proteome</keyword>
<accession>A0A2R6P1E7</accession>
<feature type="non-terminal residue" evidence="1">
    <location>
        <position position="1"/>
    </location>
</feature>
<dbReference type="EMBL" id="MLYV02000563">
    <property type="protein sequence ID" value="PSR83282.1"/>
    <property type="molecule type" value="Genomic_DNA"/>
</dbReference>
<dbReference type="AlphaFoldDB" id="A0A2R6P1E7"/>
<sequence>FLSIQAVSTVQPISALLIVYRVAEGKCWTKDTYNEVTQSANIIQISTPRDASST</sequence>
<evidence type="ECO:0000313" key="2">
    <source>
        <dbReference type="Proteomes" id="UP000186601"/>
    </source>
</evidence>